<dbReference type="SMART" id="SM00066">
    <property type="entry name" value="GAL4"/>
    <property type="match status" value="1"/>
</dbReference>
<name>A0A7U2EQA1_PHANO</name>
<keyword evidence="5" id="KW-1185">Reference proteome</keyword>
<dbReference type="SUPFAM" id="SSF57701">
    <property type="entry name" value="Zn2/Cys6 DNA-binding domain"/>
    <property type="match status" value="1"/>
</dbReference>
<dbReference type="PROSITE" id="PS50048">
    <property type="entry name" value="ZN2_CY6_FUNGAL_2"/>
    <property type="match status" value="1"/>
</dbReference>
<dbReference type="InterPro" id="IPR036864">
    <property type="entry name" value="Zn2-C6_fun-type_DNA-bd_sf"/>
</dbReference>
<protein>
    <recommendedName>
        <fullName evidence="3">Zn(2)-C6 fungal-type domain-containing protein</fullName>
    </recommendedName>
</protein>
<evidence type="ECO:0000259" key="3">
    <source>
        <dbReference type="PROSITE" id="PS50048"/>
    </source>
</evidence>
<reference evidence="5" key="1">
    <citation type="journal article" date="2021" name="BMC Genomics">
        <title>Chromosome-level genome assembly and manually-curated proteome of model necrotroph Parastagonospora nodorum Sn15 reveals a genome-wide trove of candidate effector homologs, and redundancy of virulence-related functions within an accessory chromosome.</title>
        <authorList>
            <person name="Bertazzoni S."/>
            <person name="Jones D.A.B."/>
            <person name="Phan H.T."/>
            <person name="Tan K.-C."/>
            <person name="Hane J.K."/>
        </authorList>
    </citation>
    <scope>NUCLEOTIDE SEQUENCE [LARGE SCALE GENOMIC DNA]</scope>
    <source>
        <strain evidence="5">SN15 / ATCC MYA-4574 / FGSC 10173)</strain>
    </source>
</reference>
<dbReference type="OrthoDB" id="5126878at2759"/>
<dbReference type="VEuPathDB" id="FungiDB:JI435_005630"/>
<accession>A0A7U2EQA1</accession>
<organism evidence="4 5">
    <name type="scientific">Phaeosphaeria nodorum (strain SN15 / ATCC MYA-4574 / FGSC 10173)</name>
    <name type="common">Glume blotch fungus</name>
    <name type="synonym">Parastagonospora nodorum</name>
    <dbReference type="NCBI Taxonomy" id="321614"/>
    <lineage>
        <taxon>Eukaryota</taxon>
        <taxon>Fungi</taxon>
        <taxon>Dikarya</taxon>
        <taxon>Ascomycota</taxon>
        <taxon>Pezizomycotina</taxon>
        <taxon>Dothideomycetes</taxon>
        <taxon>Pleosporomycetidae</taxon>
        <taxon>Pleosporales</taxon>
        <taxon>Pleosporineae</taxon>
        <taxon>Phaeosphaeriaceae</taxon>
        <taxon>Parastagonospora</taxon>
    </lineage>
</organism>
<dbReference type="GO" id="GO:0000981">
    <property type="term" value="F:DNA-binding transcription factor activity, RNA polymerase II-specific"/>
    <property type="evidence" value="ECO:0007669"/>
    <property type="project" value="InterPro"/>
</dbReference>
<evidence type="ECO:0000256" key="1">
    <source>
        <dbReference type="ARBA" id="ARBA00023242"/>
    </source>
</evidence>
<feature type="compositionally biased region" description="Polar residues" evidence="2">
    <location>
        <begin position="761"/>
        <end position="770"/>
    </location>
</feature>
<dbReference type="CDD" id="cd00067">
    <property type="entry name" value="GAL4"/>
    <property type="match status" value="1"/>
</dbReference>
<dbReference type="Gene3D" id="4.10.240.10">
    <property type="entry name" value="Zn(2)-C6 fungal-type DNA-binding domain"/>
    <property type="match status" value="1"/>
</dbReference>
<dbReference type="OMA" id="MYHAIHA"/>
<feature type="region of interest" description="Disordered" evidence="2">
    <location>
        <begin position="761"/>
        <end position="793"/>
    </location>
</feature>
<evidence type="ECO:0000256" key="2">
    <source>
        <dbReference type="SAM" id="MobiDB-lite"/>
    </source>
</evidence>
<dbReference type="EMBL" id="CP069023">
    <property type="protein sequence ID" value="QRC91061.1"/>
    <property type="molecule type" value="Genomic_DNA"/>
</dbReference>
<dbReference type="AlphaFoldDB" id="A0A7U2EQA1"/>
<proteinExistence type="predicted"/>
<evidence type="ECO:0000313" key="5">
    <source>
        <dbReference type="Proteomes" id="UP000663193"/>
    </source>
</evidence>
<dbReference type="InterPro" id="IPR053178">
    <property type="entry name" value="Osmoadaptation_assoc"/>
</dbReference>
<gene>
    <name evidence="4" type="ORF">JI435_005630</name>
</gene>
<dbReference type="InterPro" id="IPR001138">
    <property type="entry name" value="Zn2Cys6_DnaBD"/>
</dbReference>
<dbReference type="Pfam" id="PF00172">
    <property type="entry name" value="Zn_clus"/>
    <property type="match status" value="1"/>
</dbReference>
<keyword evidence="1" id="KW-0539">Nucleus</keyword>
<sequence>MTQTGKCDICRQRKVKCDEEKPKCGACRKKDRPCSYSYGKASAFVVEDPNQLTKHGRAKVAPVIHTLEDAEESMLSSTSTPSNLHVTTERDAGNGQGFFQTLAPLSKRKAALSRKAVAQQRRKLELYIQHLQAEAALSIIKPSCPETTLIARYINMVGPENVDYQPLSILGTWIQSIPSRIGSNRMMDLAVEFFVNSFDVYWDDTHSKRNLAIASKEKALKELQLFVFNANNRPTYDVLLATKMHYAAEAMLGLDSMYHAIHAFGLAELLKSGVIASVDDEYYWNLIDNTYIDDVNEAMLGGRDSVYDNDFYLSTTYPPPLSSHQNTLSASQRASMVIMHIFVQCPRFNRVVRHAIANQDDTAALVAAVTLAESLWQLEVPAQVAPLLSEAVALSPRPVNGLADTLVNSLQFSSVQSMVLCTRYWMLVSILGGLIDTLYRYFPAETELSMLPDRYALHKFETEAATKLAMSIPWADSLSQKLPLVPLRLHTPLQISIGPWHRTIQRLNAFRASTPNLDTEIDCEMSRTISHAERMKAWIIRECNQIHEKWDVSVISEGPLLEALNTMAGEKIPDWLPVRVRFEAEDGDMVLKLEYENKEGSYKDSFHITENPPRRAWENQTLDWLNKSGFAISTPKKEMPYRGESHKDSWYGTERAESMEPRDAANFVHGTGRNLCSSSGWWPTNDNASTILLDSTHKASAFSTMPHPSSTVTQDAAEHVDRHPCLASSFWPQMSNSMTALLGGSPKNPCLSPAWSGPLFSASNGNSTNAERNRLSPVYPDTEHFSSSPQAQE</sequence>
<dbReference type="PANTHER" id="PTHR38111">
    <property type="entry name" value="ZN(2)-C6 FUNGAL-TYPE DOMAIN-CONTAINING PROTEIN-RELATED"/>
    <property type="match status" value="1"/>
</dbReference>
<dbReference type="GO" id="GO:0008270">
    <property type="term" value="F:zinc ion binding"/>
    <property type="evidence" value="ECO:0007669"/>
    <property type="project" value="InterPro"/>
</dbReference>
<evidence type="ECO:0000313" key="4">
    <source>
        <dbReference type="EMBL" id="QRC91061.1"/>
    </source>
</evidence>
<dbReference type="PANTHER" id="PTHR38111:SF2">
    <property type="entry name" value="FINGER DOMAIN PROTEIN, PUTATIVE (AFU_ORTHOLOGUE AFUA_1G01560)-RELATED"/>
    <property type="match status" value="1"/>
</dbReference>
<dbReference type="Proteomes" id="UP000663193">
    <property type="component" value="Chromosome 1"/>
</dbReference>
<feature type="domain" description="Zn(2)-C6 fungal-type" evidence="3">
    <location>
        <begin position="6"/>
        <end position="36"/>
    </location>
</feature>